<dbReference type="EC" id="5.3.1.17" evidence="4"/>
<dbReference type="InterPro" id="IPR014710">
    <property type="entry name" value="RmlC-like_jellyroll"/>
</dbReference>
<dbReference type="Pfam" id="PF04962">
    <property type="entry name" value="KduI"/>
    <property type="match status" value="1"/>
</dbReference>
<keyword evidence="5" id="KW-0479">Metal-binding</keyword>
<accession>A0A7S7NZR7</accession>
<dbReference type="GO" id="GO:0008697">
    <property type="term" value="F:4-deoxy-L-threo-5-hexosulose-uronate ketol-isomerase activity"/>
    <property type="evidence" value="ECO:0007669"/>
    <property type="project" value="UniProtKB-EC"/>
</dbReference>
<dbReference type="PANTHER" id="PTHR38461">
    <property type="entry name" value="4-DEOXY-L-THREO-5-HEXOSULOSE-URONATE KETOL-ISOMERASE"/>
    <property type="match status" value="1"/>
</dbReference>
<evidence type="ECO:0000256" key="2">
    <source>
        <dbReference type="ARBA" id="ARBA00001947"/>
    </source>
</evidence>
<dbReference type="Gene3D" id="2.60.120.520">
    <property type="entry name" value="pectin degrading enzyme 5-keto 4- deoxyuronate isomerase, domain 1"/>
    <property type="match status" value="1"/>
</dbReference>
<organism evidence="8 9">
    <name type="scientific">Paludibaculum fermentans</name>
    <dbReference type="NCBI Taxonomy" id="1473598"/>
    <lineage>
        <taxon>Bacteria</taxon>
        <taxon>Pseudomonadati</taxon>
        <taxon>Acidobacteriota</taxon>
        <taxon>Terriglobia</taxon>
        <taxon>Bryobacterales</taxon>
        <taxon>Bryobacteraceae</taxon>
        <taxon>Paludibaculum</taxon>
    </lineage>
</organism>
<evidence type="ECO:0000313" key="9">
    <source>
        <dbReference type="Proteomes" id="UP000593892"/>
    </source>
</evidence>
<gene>
    <name evidence="8" type="primary">kduI</name>
    <name evidence="8" type="ORF">IRI77_37335</name>
</gene>
<name>A0A7S7NZR7_PALFE</name>
<dbReference type="GO" id="GO:0045490">
    <property type="term" value="P:pectin catabolic process"/>
    <property type="evidence" value="ECO:0007669"/>
    <property type="project" value="InterPro"/>
</dbReference>
<dbReference type="InterPro" id="IPR007045">
    <property type="entry name" value="KduI"/>
</dbReference>
<comment type="cofactor">
    <cofactor evidence="2">
        <name>Zn(2+)</name>
        <dbReference type="ChEBI" id="CHEBI:29105"/>
    </cofactor>
</comment>
<dbReference type="SUPFAM" id="SSF51182">
    <property type="entry name" value="RmlC-like cupins"/>
    <property type="match status" value="1"/>
</dbReference>
<dbReference type="GO" id="GO:0019698">
    <property type="term" value="P:D-galacturonate catabolic process"/>
    <property type="evidence" value="ECO:0007669"/>
    <property type="project" value="TreeGrafter"/>
</dbReference>
<evidence type="ECO:0000256" key="4">
    <source>
        <dbReference type="ARBA" id="ARBA00012547"/>
    </source>
</evidence>
<dbReference type="Proteomes" id="UP000593892">
    <property type="component" value="Chromosome"/>
</dbReference>
<comment type="catalytic activity">
    <reaction evidence="1">
        <text>5-dehydro-4-deoxy-D-glucuronate = 3-deoxy-D-glycero-2,5-hexodiulosonate</text>
        <dbReference type="Rhea" id="RHEA:23896"/>
        <dbReference type="ChEBI" id="CHEBI:17117"/>
        <dbReference type="ChEBI" id="CHEBI:29071"/>
        <dbReference type="EC" id="5.3.1.17"/>
    </reaction>
</comment>
<dbReference type="KEGG" id="pfer:IRI77_37335"/>
<protein>
    <recommendedName>
        <fullName evidence="4">5-dehydro-4-deoxy-D-glucuronate isomerase</fullName>
        <ecNumber evidence="4">5.3.1.17</ecNumber>
    </recommendedName>
</protein>
<evidence type="ECO:0000256" key="7">
    <source>
        <dbReference type="ARBA" id="ARBA00023235"/>
    </source>
</evidence>
<dbReference type="EMBL" id="CP063849">
    <property type="protein sequence ID" value="QOY92279.1"/>
    <property type="molecule type" value="Genomic_DNA"/>
</dbReference>
<evidence type="ECO:0000256" key="3">
    <source>
        <dbReference type="ARBA" id="ARBA00008086"/>
    </source>
</evidence>
<dbReference type="CDD" id="cd20294">
    <property type="entry name" value="cupin_KduI_N"/>
    <property type="match status" value="1"/>
</dbReference>
<evidence type="ECO:0000256" key="1">
    <source>
        <dbReference type="ARBA" id="ARBA00000552"/>
    </source>
</evidence>
<dbReference type="AlphaFoldDB" id="A0A7S7NZR7"/>
<reference evidence="8 9" key="1">
    <citation type="submission" date="2020-10" db="EMBL/GenBank/DDBJ databases">
        <title>Complete genome sequence of Paludibaculum fermentans P105T, a facultatively anaerobic acidobacterium capable of dissimilatory Fe(III) reduction.</title>
        <authorList>
            <person name="Dedysh S.N."/>
            <person name="Beletsky A.V."/>
            <person name="Kulichevskaya I.S."/>
            <person name="Mardanov A.V."/>
            <person name="Ravin N.V."/>
        </authorList>
    </citation>
    <scope>NUCLEOTIDE SEQUENCE [LARGE SCALE GENOMIC DNA]</scope>
    <source>
        <strain evidence="8 9">P105</strain>
    </source>
</reference>
<comment type="similarity">
    <text evidence="3">Belongs to the KduI family.</text>
</comment>
<dbReference type="GO" id="GO:0042840">
    <property type="term" value="P:D-glucuronate catabolic process"/>
    <property type="evidence" value="ECO:0007669"/>
    <property type="project" value="TreeGrafter"/>
</dbReference>
<keyword evidence="7 8" id="KW-0413">Isomerase</keyword>
<dbReference type="NCBIfam" id="NF002091">
    <property type="entry name" value="PRK00924.1"/>
    <property type="match status" value="1"/>
</dbReference>
<evidence type="ECO:0000256" key="6">
    <source>
        <dbReference type="ARBA" id="ARBA00022833"/>
    </source>
</evidence>
<dbReference type="InterPro" id="IPR011051">
    <property type="entry name" value="RmlC_Cupin_sf"/>
</dbReference>
<sequence length="269" mass="29355">MPGREETEQLTPAELRGSYLVEGLFEPGELRLAISDLDRLVIGGAMPTPSLRLPSLKELGGGPFLARRELGVINVGGPAVVRVDGHEYELGPMDALYAGAGTKDVEFLESRDGGEAALYLVSAPAHKSYPPALVSRAAMQASPLGDTQHASRRCIYKAIHPAGIPSCQLVMGFTELEEGSVWNTMPPHTHSRRTEIYLYLGLEDQMVVHLMGEPERTKSLIVRDREAVLSPSWSIHAGAGTSNYRFVWAMAGENQDFDDMDKVALEELE</sequence>
<keyword evidence="6" id="KW-0862">Zinc</keyword>
<dbReference type="InterPro" id="IPR027449">
    <property type="entry name" value="KduI_N"/>
</dbReference>
<dbReference type="GO" id="GO:0046872">
    <property type="term" value="F:metal ion binding"/>
    <property type="evidence" value="ECO:0007669"/>
    <property type="project" value="UniProtKB-KW"/>
</dbReference>
<evidence type="ECO:0000313" key="8">
    <source>
        <dbReference type="EMBL" id="QOY92279.1"/>
    </source>
</evidence>
<dbReference type="InterPro" id="IPR021120">
    <property type="entry name" value="KduI/IolB_isomerase"/>
</dbReference>
<dbReference type="CDD" id="cd20491">
    <property type="entry name" value="cupin_KduI_C"/>
    <property type="match status" value="1"/>
</dbReference>
<dbReference type="PANTHER" id="PTHR38461:SF1">
    <property type="entry name" value="4-DEOXY-L-THREO-5-HEXOSULOSE-URONATE KETOL-ISOMERASE"/>
    <property type="match status" value="1"/>
</dbReference>
<evidence type="ECO:0000256" key="5">
    <source>
        <dbReference type="ARBA" id="ARBA00022723"/>
    </source>
</evidence>
<dbReference type="Gene3D" id="2.60.120.10">
    <property type="entry name" value="Jelly Rolls"/>
    <property type="match status" value="1"/>
</dbReference>
<keyword evidence="9" id="KW-1185">Reference proteome</keyword>
<proteinExistence type="inferred from homology"/>